<keyword evidence="6" id="KW-0029">Amino-acid transport</keyword>
<comment type="caution">
    <text evidence="8">The sequence shown here is derived from an EMBL/GenBank/DDBJ whole genome shotgun (WGS) entry which is preliminary data.</text>
</comment>
<evidence type="ECO:0000256" key="5">
    <source>
        <dbReference type="ARBA" id="ARBA00022840"/>
    </source>
</evidence>
<dbReference type="PROSITE" id="PS50893">
    <property type="entry name" value="ABC_TRANSPORTER_2"/>
    <property type="match status" value="1"/>
</dbReference>
<dbReference type="Gene3D" id="3.40.50.300">
    <property type="entry name" value="P-loop containing nucleotide triphosphate hydrolases"/>
    <property type="match status" value="1"/>
</dbReference>
<feature type="domain" description="ABC transporter" evidence="7">
    <location>
        <begin position="7"/>
        <end position="235"/>
    </location>
</feature>
<protein>
    <submittedName>
        <fullName evidence="8">Branched-chain amino acid transport system ATP-binding protein</fullName>
    </submittedName>
</protein>
<keyword evidence="5 8" id="KW-0067">ATP-binding</keyword>
<accession>A0A7Y9IZJ5</accession>
<dbReference type="SUPFAM" id="SSF52540">
    <property type="entry name" value="P-loop containing nucleoside triphosphate hydrolases"/>
    <property type="match status" value="1"/>
</dbReference>
<dbReference type="CDD" id="cd03224">
    <property type="entry name" value="ABC_TM1139_LivF_branched"/>
    <property type="match status" value="1"/>
</dbReference>
<dbReference type="GO" id="GO:0015807">
    <property type="term" value="P:L-amino acid transport"/>
    <property type="evidence" value="ECO:0007669"/>
    <property type="project" value="TreeGrafter"/>
</dbReference>
<evidence type="ECO:0000256" key="2">
    <source>
        <dbReference type="ARBA" id="ARBA00022448"/>
    </source>
</evidence>
<dbReference type="GO" id="GO:0005524">
    <property type="term" value="F:ATP binding"/>
    <property type="evidence" value="ECO:0007669"/>
    <property type="project" value="UniProtKB-KW"/>
</dbReference>
<dbReference type="InterPro" id="IPR027417">
    <property type="entry name" value="P-loop_NTPase"/>
</dbReference>
<dbReference type="SMART" id="SM00382">
    <property type="entry name" value="AAA"/>
    <property type="match status" value="1"/>
</dbReference>
<keyword evidence="3" id="KW-0472">Membrane</keyword>
<dbReference type="InterPro" id="IPR052156">
    <property type="entry name" value="BCAA_Transport_ATP-bd_LivF"/>
</dbReference>
<dbReference type="AlphaFoldDB" id="A0A7Y9IZJ5"/>
<gene>
    <name evidence="8" type="ORF">FHW18_004575</name>
</gene>
<dbReference type="PANTHER" id="PTHR43820">
    <property type="entry name" value="HIGH-AFFINITY BRANCHED-CHAIN AMINO ACID TRANSPORT ATP-BINDING PROTEIN LIVF"/>
    <property type="match status" value="1"/>
</dbReference>
<dbReference type="InterPro" id="IPR003439">
    <property type="entry name" value="ABC_transporter-like_ATP-bd"/>
</dbReference>
<dbReference type="EMBL" id="JACBYR010000002">
    <property type="protein sequence ID" value="NYE85268.1"/>
    <property type="molecule type" value="Genomic_DNA"/>
</dbReference>
<dbReference type="Proteomes" id="UP000542125">
    <property type="component" value="Unassembled WGS sequence"/>
</dbReference>
<evidence type="ECO:0000256" key="3">
    <source>
        <dbReference type="ARBA" id="ARBA00022475"/>
    </source>
</evidence>
<dbReference type="InterPro" id="IPR003593">
    <property type="entry name" value="AAA+_ATPase"/>
</dbReference>
<proteinExistence type="inferred from homology"/>
<comment type="similarity">
    <text evidence="1">Belongs to the ABC transporter superfamily.</text>
</comment>
<dbReference type="GO" id="GO:0015658">
    <property type="term" value="F:branched-chain amino acid transmembrane transporter activity"/>
    <property type="evidence" value="ECO:0007669"/>
    <property type="project" value="TreeGrafter"/>
</dbReference>
<evidence type="ECO:0000256" key="4">
    <source>
        <dbReference type="ARBA" id="ARBA00022741"/>
    </source>
</evidence>
<dbReference type="Pfam" id="PF00005">
    <property type="entry name" value="ABC_tran"/>
    <property type="match status" value="1"/>
</dbReference>
<evidence type="ECO:0000259" key="7">
    <source>
        <dbReference type="PROSITE" id="PS50893"/>
    </source>
</evidence>
<dbReference type="GO" id="GO:0016887">
    <property type="term" value="F:ATP hydrolysis activity"/>
    <property type="evidence" value="ECO:0007669"/>
    <property type="project" value="InterPro"/>
</dbReference>
<keyword evidence="4" id="KW-0547">Nucleotide-binding</keyword>
<keyword evidence="3" id="KW-1003">Cell membrane</keyword>
<dbReference type="RefSeq" id="WP_179589240.1">
    <property type="nucleotide sequence ID" value="NZ_JACBYR010000002.1"/>
</dbReference>
<reference evidence="8 9" key="1">
    <citation type="submission" date="2020-07" db="EMBL/GenBank/DDBJ databases">
        <title>Genomic Encyclopedia of Type Strains, Phase IV (KMG-V): Genome sequencing to study the core and pangenomes of soil and plant-associated prokaryotes.</title>
        <authorList>
            <person name="Whitman W."/>
        </authorList>
    </citation>
    <scope>NUCLEOTIDE SEQUENCE [LARGE SCALE GENOMIC DNA]</scope>
    <source>
        <strain evidence="8 9">SAS40</strain>
    </source>
</reference>
<keyword evidence="2" id="KW-0813">Transport</keyword>
<sequence>MTSPPTLSIRHLAAGYGAIRVIDDLTLDVPAGSRVALLGRNGMGKTTLLASLMGLTRRFHGEVLLDARDISGLSTTARAAAGLGYVPQTRDIFASLTVEENLVAGLKGRPRSAVGEAYAMFPRLADRKKNLGTQLSGGEQQMLSTARTLLGQPSILLLDEPLEGLAPVICDELMASLIALTQDRSMTTILVEQQIDRALDYADVVLIIEHGHIAWSGQASAMREDPSLVDRYLGVGVH</sequence>
<evidence type="ECO:0000256" key="6">
    <source>
        <dbReference type="ARBA" id="ARBA00022970"/>
    </source>
</evidence>
<name>A0A7Y9IZJ5_9BURK</name>
<evidence type="ECO:0000313" key="9">
    <source>
        <dbReference type="Proteomes" id="UP000542125"/>
    </source>
</evidence>
<dbReference type="PANTHER" id="PTHR43820:SF2">
    <property type="entry name" value="ABC TRANSPORTER ATP-BINDING PROTEIN"/>
    <property type="match status" value="1"/>
</dbReference>
<keyword evidence="9" id="KW-1185">Reference proteome</keyword>
<evidence type="ECO:0000256" key="1">
    <source>
        <dbReference type="ARBA" id="ARBA00005417"/>
    </source>
</evidence>
<evidence type="ECO:0000313" key="8">
    <source>
        <dbReference type="EMBL" id="NYE85268.1"/>
    </source>
</evidence>
<organism evidence="8 9">
    <name type="scientific">Pigmentiphaga litoralis</name>
    <dbReference type="NCBI Taxonomy" id="516702"/>
    <lineage>
        <taxon>Bacteria</taxon>
        <taxon>Pseudomonadati</taxon>
        <taxon>Pseudomonadota</taxon>
        <taxon>Betaproteobacteria</taxon>
        <taxon>Burkholderiales</taxon>
        <taxon>Alcaligenaceae</taxon>
        <taxon>Pigmentiphaga</taxon>
    </lineage>
</organism>